<feature type="region of interest" description="Disordered" evidence="1">
    <location>
        <begin position="164"/>
        <end position="183"/>
    </location>
</feature>
<evidence type="ECO:0000256" key="1">
    <source>
        <dbReference type="SAM" id="MobiDB-lite"/>
    </source>
</evidence>
<reference evidence="2 3" key="2">
    <citation type="journal article" date="2010" name="J Osaka Dent Univ">
        <title>Isolation and identification of Rothia mucilaginosa from persistent apical periodontitis lesions.</title>
        <authorList>
            <person name="Yamane K."/>
            <person name="Yoshida M."/>
            <person name="Fujihira T."/>
            <person name="Baba T."/>
            <person name="Tsuji N."/>
            <person name="Hayashi H."/>
            <person name="Sugimori C."/>
            <person name="Yamanaka T."/>
            <person name="Mashimo C."/>
            <person name="Nambu T."/>
            <person name="Kawai H."/>
            <person name="Fukushima H."/>
        </authorList>
    </citation>
    <scope>NUCLEOTIDE SEQUENCE [LARGE SCALE GENOMIC DNA]</scope>
    <source>
        <strain evidence="2 3">DY-18</strain>
    </source>
</reference>
<dbReference type="EMBL" id="AP011540">
    <property type="protein sequence ID" value="BAI64821.1"/>
    <property type="molecule type" value="Genomic_DNA"/>
</dbReference>
<reference evidence="2 3" key="3">
    <citation type="journal article" date="2010" name="Sequencing">
        <title>Complete Genome Sequence of Rothia mucilaginosa DY-18: A Clinical Isolate with Dense Meshwork-Like Structures from a Persistent Apical Periodontitis Lesion.</title>
        <authorList>
            <person name="Yamane K."/>
            <person name="Nambu T."/>
            <person name="Yamanaka T."/>
            <person name="Mashimo C."/>
            <person name="Sugimori C."/>
            <person name="Leung K.-P."/>
            <person name="Fukushima H."/>
        </authorList>
    </citation>
    <scope>NUCLEOTIDE SEQUENCE [LARGE SCALE GENOMIC DNA]</scope>
    <source>
        <strain evidence="2 3">DY-18</strain>
    </source>
</reference>
<protein>
    <submittedName>
        <fullName evidence="2">Uncharacterized protein</fullName>
    </submittedName>
</protein>
<evidence type="ECO:0000313" key="3">
    <source>
        <dbReference type="Proteomes" id="UP000001883"/>
    </source>
</evidence>
<dbReference type="Proteomes" id="UP000001883">
    <property type="component" value="Chromosome"/>
</dbReference>
<sequence>MRRVLGFRFCRPLLRRIHSVRGDATQLPQYRLLVLGVAGAEASLHTVTVQGPTNHDQAVLLHNLARHTTVGGDDCELLRRNPQVLRAVTGEDDAVRVNQQGGLALEAERIETHAVQPVTEDRGADVLALESGVSGHALVAFGNFLEGAEHVRLACQARAPSVPHAVDAQSDQGDADDGGQELSHEGSLFRLGSRSMISAWVGGVGGGAPGEAVAGVNLPPPGTVTTYIRLAGLAARGCQLAVQHGRVAGVEGCANRAGNLHAAVGVVLTLGGLLLRLDYAGCLRVNQHNVGRFALGQRAALLGLQTADLRGLLGEDACHIAPGNHAGVNQGHLDDGQRLLQAGHAVRGARPLTFLGLCRVRCVVGTNHVDDAVSNCLAQCQNVLFGAQRRVHLEHRVVGAGGLVGEQQVVRGCLRGHLHAAGLSPAHNLNGALGGQVADVQLGVQVLGQQHVAGNDCLFSYGGPAGQTQVCGDLALVHLGAFGQARLLRVLRDHAVEGLDIFEGAAHHGGVVHAHAVVREHAHVRGGVRHAANVGEALALQAHGHCADGLHAAPCGFLAEAVNLLNHCSGVCHGHGVCHGEHCGVAAQGCCAGAGLNGFGCLVAGLTQVGVDVHQAGQCHLACRLDDLCIRGVNVLCDAANHAVLDEDVGDLFAVEACALNQVLAHGVGSSR</sequence>
<gene>
    <name evidence="2" type="ordered locus">RMDY18_09890</name>
</gene>
<dbReference type="HOGENOM" id="CLU_408753_0_0_11"/>
<evidence type="ECO:0000313" key="2">
    <source>
        <dbReference type="EMBL" id="BAI64821.1"/>
    </source>
</evidence>
<keyword evidence="3" id="KW-1185">Reference proteome</keyword>
<organism evidence="2 3">
    <name type="scientific">Rothia mucilaginosa (strain DY-18)</name>
    <name type="common">Stomatococcus mucilaginosus</name>
    <dbReference type="NCBI Taxonomy" id="680646"/>
    <lineage>
        <taxon>Bacteria</taxon>
        <taxon>Bacillati</taxon>
        <taxon>Actinomycetota</taxon>
        <taxon>Actinomycetes</taxon>
        <taxon>Micrococcales</taxon>
        <taxon>Micrococcaceae</taxon>
        <taxon>Rothia</taxon>
    </lineage>
</organism>
<accession>D2NT45</accession>
<dbReference type="KEGG" id="rmu:RMDY18_09890"/>
<name>D2NT45_ROTMD</name>
<reference evidence="3" key="1">
    <citation type="submission" date="2009-07" db="EMBL/GenBank/DDBJ databases">
        <title>Complete genome sequence of Rothia mucilaginosa DJ.</title>
        <authorList>
            <person name="Yamane K."/>
            <person name="Nambu T."/>
            <person name="Mashimo C."/>
            <person name="Sugimori C."/>
            <person name="Yamanaka T."/>
            <person name="Leung K."/>
            <person name="Fukushima H."/>
        </authorList>
    </citation>
    <scope>NUCLEOTIDE SEQUENCE [LARGE SCALE GENOMIC DNA]</scope>
    <source>
        <strain evidence="3">DY-18</strain>
    </source>
</reference>
<dbReference type="AlphaFoldDB" id="D2NT45"/>
<proteinExistence type="predicted"/>